<accession>A0ABU0CPN2</accession>
<keyword evidence="3" id="KW-1185">Reference proteome</keyword>
<dbReference type="InterPro" id="IPR036921">
    <property type="entry name" value="PurM-like_N_sf"/>
</dbReference>
<evidence type="ECO:0000259" key="1">
    <source>
        <dbReference type="Pfam" id="PF00586"/>
    </source>
</evidence>
<name>A0ABU0CPN2_9BACI</name>
<organism evidence="2 3">
    <name type="scientific">Caldalkalibacillus uzonensis</name>
    <dbReference type="NCBI Taxonomy" id="353224"/>
    <lineage>
        <taxon>Bacteria</taxon>
        <taxon>Bacillati</taxon>
        <taxon>Bacillota</taxon>
        <taxon>Bacilli</taxon>
        <taxon>Bacillales</taxon>
        <taxon>Bacillaceae</taxon>
        <taxon>Caldalkalibacillus</taxon>
    </lineage>
</organism>
<dbReference type="InterPro" id="IPR016188">
    <property type="entry name" value="PurM-like_N"/>
</dbReference>
<protein>
    <recommendedName>
        <fullName evidence="1">PurM-like N-terminal domain-containing protein</fullName>
    </recommendedName>
</protein>
<comment type="caution">
    <text evidence="2">The sequence shown here is derived from an EMBL/GenBank/DDBJ whole genome shotgun (WGS) entry which is preliminary data.</text>
</comment>
<feature type="domain" description="PurM-like N-terminal" evidence="1">
    <location>
        <begin position="12"/>
        <end position="127"/>
    </location>
</feature>
<dbReference type="EMBL" id="JAUSUQ010000003">
    <property type="protein sequence ID" value="MDQ0338377.1"/>
    <property type="molecule type" value="Genomic_DNA"/>
</dbReference>
<dbReference type="Pfam" id="PF00586">
    <property type="entry name" value="AIRS"/>
    <property type="match status" value="1"/>
</dbReference>
<proteinExistence type="predicted"/>
<dbReference type="Gene3D" id="3.30.1330.10">
    <property type="entry name" value="PurM-like, N-terminal domain"/>
    <property type="match status" value="1"/>
</dbReference>
<evidence type="ECO:0000313" key="2">
    <source>
        <dbReference type="EMBL" id="MDQ0338377.1"/>
    </source>
</evidence>
<evidence type="ECO:0000313" key="3">
    <source>
        <dbReference type="Proteomes" id="UP001232445"/>
    </source>
</evidence>
<gene>
    <name evidence="2" type="ORF">J2S00_001161</name>
</gene>
<sequence length="256" mass="27247">MGKHSTMFQVRDLTVMELNEQEVMVVACDSVGGIGSKPHDKVKADGAVVGAFALRVPLFELISAGAAPVLVVNTLSVEWDPAGREIVQGLKAYAKQAGLDVDVQFTGSTEENVPTVQTGVGITVLGKAEKARFFPGSTRQGDWVACAGWPKSAPDDDVRLDDPQILSIEELYILRQQPDVHDILPVGSKGILYEAQELANSAGLASQLEVQKGRTTLDLEKSAGPSTCVIFSAAEEAIGRLQRQLKAPLTVIGQLA</sequence>
<reference evidence="2 3" key="1">
    <citation type="submission" date="2023-07" db="EMBL/GenBank/DDBJ databases">
        <title>Genomic Encyclopedia of Type Strains, Phase IV (KMG-IV): sequencing the most valuable type-strain genomes for metagenomic binning, comparative biology and taxonomic classification.</title>
        <authorList>
            <person name="Goeker M."/>
        </authorList>
    </citation>
    <scope>NUCLEOTIDE SEQUENCE [LARGE SCALE GENOMIC DNA]</scope>
    <source>
        <strain evidence="2 3">DSM 17740</strain>
    </source>
</reference>
<dbReference type="Proteomes" id="UP001232445">
    <property type="component" value="Unassembled WGS sequence"/>
</dbReference>